<evidence type="ECO:0000256" key="6">
    <source>
        <dbReference type="ARBA" id="ARBA00023136"/>
    </source>
</evidence>
<dbReference type="PANTHER" id="PTHR42865:SF7">
    <property type="entry name" value="PROTON_GLUTAMATE-ASPARTATE SYMPORTER"/>
    <property type="match status" value="1"/>
</dbReference>
<reference evidence="9" key="1">
    <citation type="submission" date="2016-10" db="EMBL/GenBank/DDBJ databases">
        <authorList>
            <person name="Varghese N."/>
            <person name="Submissions S."/>
        </authorList>
    </citation>
    <scope>NUCLEOTIDE SEQUENCE [LARGE SCALE GENOMIC DNA]</scope>
    <source>
        <strain evidence="9">Z-7934</strain>
    </source>
</reference>
<keyword evidence="6 7" id="KW-0472">Membrane</keyword>
<keyword evidence="5 7" id="KW-1133">Transmembrane helix</keyword>
<proteinExistence type="predicted"/>
<dbReference type="InterPro" id="IPR036458">
    <property type="entry name" value="Na:dicarbo_symporter_sf"/>
</dbReference>
<keyword evidence="9" id="KW-1185">Reference proteome</keyword>
<evidence type="ECO:0000313" key="9">
    <source>
        <dbReference type="Proteomes" id="UP000199287"/>
    </source>
</evidence>
<dbReference type="AlphaFoldDB" id="A0A1I3H1M2"/>
<dbReference type="PANTHER" id="PTHR42865">
    <property type="entry name" value="PROTON/GLUTAMATE-ASPARTATE SYMPORTER"/>
    <property type="match status" value="1"/>
</dbReference>
<dbReference type="PRINTS" id="PR00173">
    <property type="entry name" value="EDTRNSPORT"/>
</dbReference>
<protein>
    <submittedName>
        <fullName evidence="8">Na+/H+-dicarboxylate symporter</fullName>
    </submittedName>
</protein>
<dbReference type="RefSeq" id="WP_093373502.1">
    <property type="nucleotide sequence ID" value="NZ_FOQA01000011.1"/>
</dbReference>
<feature type="transmembrane region" description="Helical" evidence="7">
    <location>
        <begin position="297"/>
        <end position="314"/>
    </location>
</feature>
<dbReference type="InterPro" id="IPR001991">
    <property type="entry name" value="Na-dicarboxylate_symporter"/>
</dbReference>
<feature type="transmembrane region" description="Helical" evidence="7">
    <location>
        <begin position="12"/>
        <end position="31"/>
    </location>
</feature>
<dbReference type="Proteomes" id="UP000199287">
    <property type="component" value="Unassembled WGS sequence"/>
</dbReference>
<keyword evidence="4 7" id="KW-0812">Transmembrane</keyword>
<dbReference type="OrthoDB" id="9768885at2"/>
<evidence type="ECO:0000256" key="7">
    <source>
        <dbReference type="SAM" id="Phobius"/>
    </source>
</evidence>
<evidence type="ECO:0000256" key="5">
    <source>
        <dbReference type="ARBA" id="ARBA00022989"/>
    </source>
</evidence>
<feature type="transmembrane region" description="Helical" evidence="7">
    <location>
        <begin position="139"/>
        <end position="157"/>
    </location>
</feature>
<dbReference type="EMBL" id="FOQA01000011">
    <property type="protein sequence ID" value="SFI29589.1"/>
    <property type="molecule type" value="Genomic_DNA"/>
</dbReference>
<name>A0A1I3H1M2_9FIRM</name>
<accession>A0A1I3H1M2</accession>
<dbReference type="GO" id="GO:0015293">
    <property type="term" value="F:symporter activity"/>
    <property type="evidence" value="ECO:0007669"/>
    <property type="project" value="UniProtKB-KW"/>
</dbReference>
<feature type="transmembrane region" description="Helical" evidence="7">
    <location>
        <begin position="37"/>
        <end position="61"/>
    </location>
</feature>
<feature type="transmembrane region" description="Helical" evidence="7">
    <location>
        <begin position="213"/>
        <end position="235"/>
    </location>
</feature>
<dbReference type="GO" id="GO:0005886">
    <property type="term" value="C:plasma membrane"/>
    <property type="evidence" value="ECO:0007669"/>
    <property type="project" value="UniProtKB-SubCell"/>
</dbReference>
<feature type="transmembrane region" description="Helical" evidence="7">
    <location>
        <begin position="321"/>
        <end position="350"/>
    </location>
</feature>
<sequence length="424" mass="45111">MKKISMTNQILIAMIAGMIAGLVIGPPIGQIKFLGDIFLRLIQMSVVLLIMGAVIEAVGSLDPKELGKLGGKIFFWFMTSTMLTASLGIGLAYLIKPGAGLTGIDLGSTTIMATEQTITEIIVGFFPTNVIDAMANANMIQAIVFALLFGLALGIVGKQQKENQILSFVKSFNKVILQIIKMVMNLAPIGIFALLAWVTGTIGIQVIVPLAKFLVAFGIGTVIALVVFINVAAVYARVSPLKLSAKLWRMTVVAFTTTSSAITLPVKMEDSENKIGISKRISRLVNPLGMALNSNGLSMYLALACVTLSQFYGIELSVGQLLQIVVLSTLACLGTVVVPGGGLVALATVIPAMGLPPESIALLAGIDWFSGMFRTVLNVDNDALVALLIAVDEKEFDRDIFDGKKVVEKEEEEAYGQDVSLQNA</sequence>
<evidence type="ECO:0000256" key="4">
    <source>
        <dbReference type="ARBA" id="ARBA00022692"/>
    </source>
</evidence>
<dbReference type="Pfam" id="PF00375">
    <property type="entry name" value="SDF"/>
    <property type="match status" value="1"/>
</dbReference>
<evidence type="ECO:0000256" key="2">
    <source>
        <dbReference type="ARBA" id="ARBA00022448"/>
    </source>
</evidence>
<keyword evidence="2" id="KW-0813">Transport</keyword>
<dbReference type="STRING" id="69895.SAMN05192551_11121"/>
<evidence type="ECO:0000256" key="1">
    <source>
        <dbReference type="ARBA" id="ARBA00004651"/>
    </source>
</evidence>
<dbReference type="SUPFAM" id="SSF118215">
    <property type="entry name" value="Proton glutamate symport protein"/>
    <property type="match status" value="1"/>
</dbReference>
<keyword evidence="3" id="KW-1003">Cell membrane</keyword>
<evidence type="ECO:0000313" key="8">
    <source>
        <dbReference type="EMBL" id="SFI29589.1"/>
    </source>
</evidence>
<dbReference type="Gene3D" id="1.10.3860.10">
    <property type="entry name" value="Sodium:dicarboxylate symporter"/>
    <property type="match status" value="1"/>
</dbReference>
<comment type="subcellular location">
    <subcellularLocation>
        <location evidence="1">Cell membrane</location>
        <topology evidence="1">Multi-pass membrane protein</topology>
    </subcellularLocation>
</comment>
<feature type="transmembrane region" description="Helical" evidence="7">
    <location>
        <begin position="73"/>
        <end position="95"/>
    </location>
</feature>
<feature type="transmembrane region" description="Helical" evidence="7">
    <location>
        <begin position="186"/>
        <end position="207"/>
    </location>
</feature>
<organism evidence="8 9">
    <name type="scientific">Tindallia magadiensis</name>
    <dbReference type="NCBI Taxonomy" id="69895"/>
    <lineage>
        <taxon>Bacteria</taxon>
        <taxon>Bacillati</taxon>
        <taxon>Bacillota</taxon>
        <taxon>Clostridia</taxon>
        <taxon>Peptostreptococcales</taxon>
        <taxon>Tindalliaceae</taxon>
        <taxon>Tindallia</taxon>
    </lineage>
</organism>
<gene>
    <name evidence="8" type="ORF">SAMN05192551_11121</name>
</gene>
<evidence type="ECO:0000256" key="3">
    <source>
        <dbReference type="ARBA" id="ARBA00022475"/>
    </source>
</evidence>